<name>A0AC60NWD8_IXOPE</name>
<keyword evidence="2" id="KW-1185">Reference proteome</keyword>
<gene>
    <name evidence="1" type="ORF">HPB47_011426</name>
</gene>
<evidence type="ECO:0000313" key="1">
    <source>
        <dbReference type="EMBL" id="KAG0411471.1"/>
    </source>
</evidence>
<dbReference type="EMBL" id="JABSTQ010011430">
    <property type="protein sequence ID" value="KAG0411471.1"/>
    <property type="molecule type" value="Genomic_DNA"/>
</dbReference>
<proteinExistence type="predicted"/>
<dbReference type="Proteomes" id="UP000805193">
    <property type="component" value="Unassembled WGS sequence"/>
</dbReference>
<evidence type="ECO:0000313" key="2">
    <source>
        <dbReference type="Proteomes" id="UP000805193"/>
    </source>
</evidence>
<accession>A0AC60NWD8</accession>
<comment type="caution">
    <text evidence="1">The sequence shown here is derived from an EMBL/GenBank/DDBJ whole genome shotgun (WGS) entry which is preliminary data.</text>
</comment>
<organism evidence="1 2">
    <name type="scientific">Ixodes persulcatus</name>
    <name type="common">Taiga tick</name>
    <dbReference type="NCBI Taxonomy" id="34615"/>
    <lineage>
        <taxon>Eukaryota</taxon>
        <taxon>Metazoa</taxon>
        <taxon>Ecdysozoa</taxon>
        <taxon>Arthropoda</taxon>
        <taxon>Chelicerata</taxon>
        <taxon>Arachnida</taxon>
        <taxon>Acari</taxon>
        <taxon>Parasitiformes</taxon>
        <taxon>Ixodida</taxon>
        <taxon>Ixodoidea</taxon>
        <taxon>Ixodidae</taxon>
        <taxon>Ixodinae</taxon>
        <taxon>Ixodes</taxon>
    </lineage>
</organism>
<reference evidence="1 2" key="1">
    <citation type="journal article" date="2020" name="Cell">
        <title>Large-Scale Comparative Analyses of Tick Genomes Elucidate Their Genetic Diversity and Vector Capacities.</title>
        <authorList>
            <consortium name="Tick Genome and Microbiome Consortium (TIGMIC)"/>
            <person name="Jia N."/>
            <person name="Wang J."/>
            <person name="Shi W."/>
            <person name="Du L."/>
            <person name="Sun Y."/>
            <person name="Zhan W."/>
            <person name="Jiang J.F."/>
            <person name="Wang Q."/>
            <person name="Zhang B."/>
            <person name="Ji P."/>
            <person name="Bell-Sakyi L."/>
            <person name="Cui X.M."/>
            <person name="Yuan T.T."/>
            <person name="Jiang B.G."/>
            <person name="Yang W.F."/>
            <person name="Lam T.T."/>
            <person name="Chang Q.C."/>
            <person name="Ding S.J."/>
            <person name="Wang X.J."/>
            <person name="Zhu J.G."/>
            <person name="Ruan X.D."/>
            <person name="Zhao L."/>
            <person name="Wei J.T."/>
            <person name="Ye R.Z."/>
            <person name="Que T.C."/>
            <person name="Du C.H."/>
            <person name="Zhou Y.H."/>
            <person name="Cheng J.X."/>
            <person name="Dai P.F."/>
            <person name="Guo W.B."/>
            <person name="Han X.H."/>
            <person name="Huang E.J."/>
            <person name="Li L.F."/>
            <person name="Wei W."/>
            <person name="Gao Y.C."/>
            <person name="Liu J.Z."/>
            <person name="Shao H.Z."/>
            <person name="Wang X."/>
            <person name="Wang C.C."/>
            <person name="Yang T.C."/>
            <person name="Huo Q.B."/>
            <person name="Li W."/>
            <person name="Chen H.Y."/>
            <person name="Chen S.E."/>
            <person name="Zhou L.G."/>
            <person name="Ni X.B."/>
            <person name="Tian J.H."/>
            <person name="Sheng Y."/>
            <person name="Liu T."/>
            <person name="Pan Y.S."/>
            <person name="Xia L.Y."/>
            <person name="Li J."/>
            <person name="Zhao F."/>
            <person name="Cao W.C."/>
        </authorList>
    </citation>
    <scope>NUCLEOTIDE SEQUENCE [LARGE SCALE GENOMIC DNA]</scope>
    <source>
        <strain evidence="1">Iper-2018</strain>
    </source>
</reference>
<protein>
    <submittedName>
        <fullName evidence="1">Uncharacterized protein</fullName>
    </submittedName>
</protein>
<sequence length="769" mass="88990">MSSIVLDKLFKQSLSSSGALLLASAVVIAVVYVCVRCVAQWIRMYYHLRNVPHPPERWPFSMVLDLWNSVSKMDRKLHLTARLYKYFDTLIPSIHDQDVTVAFYGPQPFLLAITPIAMEAVLSSTSNLNKSFIYRMMTPWMGNGILTSDKDVWRTRRKILTPAFHFRILEDYTPIINRRTTELLQKLRKMEGEFFDMLPVLRMAAFGMLFETAMGVQIDEAEVERKGLLRVTDELAASVIGRVINIFHWPDFVFNLTKKGQRFYNNVEYIRSYNEQIVKKRKAEYKIGLEDGNKRKSFLDILLRMHLEDGTLTEDQVRDEVATVFIGGFDTTATAASYTLYLLGHYPKIQAKVHQELDDVFGDDWDRPVTLEDMKNLKYLECVIKESMRLYPPVPVVARNIDEDMKVGEYTIPRGTVAFAVIFALHRHPRVYENPNDFIPERFLEKKERHPYAYVPFSGGSRNCIETALGVQIDEEEVDRKGLLKVNDEIATSVIARMVNIFHWPDVIYERTKNAQEFRRNVEFIQAYNDRIVKTRKSEYKMGLAESESKNSFLDILLRMHMEEGSLTEDQGFDTTATSISYTLYLLGHHPEVQAKLHEELDFIFGDDWERPVTVDDLKQLKYLDCVAKESMRLYPPVPLIARNIDEDVKVGEYTIPKGTVAIAAIYFMQRHPRFFPDPHSFIPERFLASKERANPFAYVPFSGGARNCLGQRFANLEDKILLIHIIRRFEIKSKVPMTELQLSIEVVLRATQGLEIALTPRRRPSASR</sequence>